<name>A0AAD8ZNB7_9TELE</name>
<evidence type="ECO:0000259" key="8">
    <source>
        <dbReference type="PROSITE" id="PS51041"/>
    </source>
</evidence>
<feature type="domain" description="EMI" evidence="8">
    <location>
        <begin position="1"/>
        <end position="80"/>
    </location>
</feature>
<dbReference type="Pfam" id="PF07546">
    <property type="entry name" value="EMI"/>
    <property type="match status" value="1"/>
</dbReference>
<dbReference type="Proteomes" id="UP001239994">
    <property type="component" value="Unassembled WGS sequence"/>
</dbReference>
<dbReference type="PANTHER" id="PTHR15427:SF2">
    <property type="entry name" value="EMILIN-3"/>
    <property type="match status" value="1"/>
</dbReference>
<accession>A0AAD8ZNB7</accession>
<dbReference type="AlphaFoldDB" id="A0AAD8ZNB7"/>
<feature type="compositionally biased region" description="Basic and acidic residues" evidence="7">
    <location>
        <begin position="787"/>
        <end position="804"/>
    </location>
</feature>
<keyword evidence="6" id="KW-0175">Coiled coil</keyword>
<dbReference type="PANTHER" id="PTHR15427">
    <property type="entry name" value="EMILIN ELASTIN MICROFIBRIL INTERFACE-LOCATED PROTEIN ELASTIN MICROFIBRIL INTERFACER"/>
    <property type="match status" value="1"/>
</dbReference>
<evidence type="ECO:0000256" key="4">
    <source>
        <dbReference type="ARBA" id="ARBA00022729"/>
    </source>
</evidence>
<evidence type="ECO:0000313" key="9">
    <source>
        <dbReference type="EMBL" id="KAK1801984.1"/>
    </source>
</evidence>
<evidence type="ECO:0000256" key="3">
    <source>
        <dbReference type="ARBA" id="ARBA00022530"/>
    </source>
</evidence>
<protein>
    <recommendedName>
        <fullName evidence="8">EMI domain-containing protein</fullName>
    </recommendedName>
</protein>
<reference evidence="9" key="1">
    <citation type="submission" date="2023-03" db="EMBL/GenBank/DDBJ databases">
        <title>Electrophorus voltai genome.</title>
        <authorList>
            <person name="Bian C."/>
        </authorList>
    </citation>
    <scope>NUCLEOTIDE SEQUENCE</scope>
    <source>
        <strain evidence="9">CB-2022</strain>
        <tissue evidence="9">Muscle</tissue>
    </source>
</reference>
<keyword evidence="3" id="KW-0272">Extracellular matrix</keyword>
<comment type="caution">
    <text evidence="9">The sequence shown here is derived from an EMBL/GenBank/DDBJ whole genome shotgun (WGS) entry which is preliminary data.</text>
</comment>
<keyword evidence="4" id="KW-0732">Signal</keyword>
<feature type="compositionally biased region" description="Pro residues" evidence="7">
    <location>
        <begin position="831"/>
        <end position="840"/>
    </location>
</feature>
<dbReference type="InterPro" id="IPR011489">
    <property type="entry name" value="EMI_domain"/>
</dbReference>
<comment type="subcellular location">
    <subcellularLocation>
        <location evidence="1">Secreted</location>
        <location evidence="1">Extracellular space</location>
        <location evidence="1">Extracellular matrix</location>
    </subcellularLocation>
</comment>
<dbReference type="PROSITE" id="PS51041">
    <property type="entry name" value="EMI"/>
    <property type="match status" value="1"/>
</dbReference>
<dbReference type="GO" id="GO:0005576">
    <property type="term" value="C:extracellular region"/>
    <property type="evidence" value="ECO:0007669"/>
    <property type="project" value="UniProtKB-SubCell"/>
</dbReference>
<sequence length="931" mass="103264">MIHYRNHCAYIVQRNITCTIQDGMETYVKPEYTTRCIWGQTCPVLMYRTYFKPKYKIGHKMVTELEWRCCPGFTGENCVDSSLSGPGAITPPFKGSIQGLRPGIKGYYPHAHPRIPPEHTAIPGPGVETVPFPGDHGESRPIPTGQLSSGHPKTGYGPQVDISGERLDRMEEDIRRLSQGLDTLNGMEDRLRVSLREDTTKMLMTLLGSAPRLSDPTVGVGVLDSGEGLPVLGELVGRVTEVKDQLHDKSTMLEELRGMVLGHDGHLKKLMESANGRPIPASMDLRALEEALDARLAGVRAEFDKRLTSLEIHCNERIEQVQQECHQEQLSSQSLEGREADLKEELQRLKTQVQGLTLTEVSLSQRVQLLEEAVRDLTESQRQLQVALTEQTLHMEGLLDAHLVGIEGRINVTKRGEGGPGRSDVGAGSLDGFNPLLDKKLRNLEERLILVVEELSNATAPSLLEGQVVPALETEIENMRRRVETELDGLQNQLTDLELLCTSTCSPAPGRDSTQDFQTEVEECKEVEKKLSERLDAHSDMLERLNRTMQGVMVQLARDEQDMLQGEITLLKINVNSVNRTLKGLRDSVHLFTREVGHANSSWQTREQRLSSQVRGVAEQVGRQASLLGAGERRLIQLKGELQGLRHQLESELHICRGTALGVRREVMGVESRVSRVEGQCGSLSELGRELERIRAELESHSDTYLAQVNGTLASHTQQLAQLKDGLEECVSKTDSAQQQEHWTSAISHKENHQAQKSPSLAEHSHFGQTPRKKRRLNLAESLQCSQRDERRSVTTERRQDFKHHPTLTPPDTTLPLPHPTLTPPDTTLPLPHPTPPYPYPTRHSPDSCQSGTNRGSAGKTVDPTLGAVVRDWSEDTALIAVVVPGWSEDTALIAVVVPGWSVKGSVCPETEAQALPSPRELRPADISVGK</sequence>
<dbReference type="InterPro" id="IPR050392">
    <property type="entry name" value="Collagen/C1q_domain"/>
</dbReference>
<feature type="compositionally biased region" description="Polar residues" evidence="7">
    <location>
        <begin position="847"/>
        <end position="856"/>
    </location>
</feature>
<dbReference type="EMBL" id="JAROKS010000008">
    <property type="protein sequence ID" value="KAK1801984.1"/>
    <property type="molecule type" value="Genomic_DNA"/>
</dbReference>
<keyword evidence="2" id="KW-0964">Secreted</keyword>
<evidence type="ECO:0000256" key="7">
    <source>
        <dbReference type="SAM" id="MobiDB-lite"/>
    </source>
</evidence>
<proteinExistence type="predicted"/>
<evidence type="ECO:0000256" key="6">
    <source>
        <dbReference type="SAM" id="Coils"/>
    </source>
</evidence>
<feature type="coiled-coil region" evidence="6">
    <location>
        <begin position="473"/>
        <end position="500"/>
    </location>
</feature>
<evidence type="ECO:0000256" key="1">
    <source>
        <dbReference type="ARBA" id="ARBA00004498"/>
    </source>
</evidence>
<keyword evidence="10" id="KW-1185">Reference proteome</keyword>
<evidence type="ECO:0000256" key="2">
    <source>
        <dbReference type="ARBA" id="ARBA00022525"/>
    </source>
</evidence>
<feature type="coiled-coil region" evidence="6">
    <location>
        <begin position="332"/>
        <end position="390"/>
    </location>
</feature>
<evidence type="ECO:0000313" key="10">
    <source>
        <dbReference type="Proteomes" id="UP001239994"/>
    </source>
</evidence>
<evidence type="ECO:0000256" key="5">
    <source>
        <dbReference type="ARBA" id="ARBA00023157"/>
    </source>
</evidence>
<gene>
    <name evidence="9" type="ORF">P4O66_022217</name>
</gene>
<keyword evidence="5" id="KW-1015">Disulfide bond</keyword>
<organism evidence="9 10">
    <name type="scientific">Electrophorus voltai</name>
    <dbReference type="NCBI Taxonomy" id="2609070"/>
    <lineage>
        <taxon>Eukaryota</taxon>
        <taxon>Metazoa</taxon>
        <taxon>Chordata</taxon>
        <taxon>Craniata</taxon>
        <taxon>Vertebrata</taxon>
        <taxon>Euteleostomi</taxon>
        <taxon>Actinopterygii</taxon>
        <taxon>Neopterygii</taxon>
        <taxon>Teleostei</taxon>
        <taxon>Ostariophysi</taxon>
        <taxon>Gymnotiformes</taxon>
        <taxon>Gymnotoidei</taxon>
        <taxon>Gymnotidae</taxon>
        <taxon>Electrophorus</taxon>
    </lineage>
</organism>
<dbReference type="GO" id="GO:0031012">
    <property type="term" value="C:extracellular matrix"/>
    <property type="evidence" value="ECO:0007669"/>
    <property type="project" value="TreeGrafter"/>
</dbReference>
<feature type="coiled-coil region" evidence="6">
    <location>
        <begin position="528"/>
        <end position="562"/>
    </location>
</feature>
<feature type="region of interest" description="Disordered" evidence="7">
    <location>
        <begin position="749"/>
        <end position="863"/>
    </location>
</feature>